<dbReference type="Proteomes" id="UP001634394">
    <property type="component" value="Unassembled WGS sequence"/>
</dbReference>
<evidence type="ECO:0000256" key="1">
    <source>
        <dbReference type="SAM" id="Phobius"/>
    </source>
</evidence>
<keyword evidence="1" id="KW-0812">Transmembrane</keyword>
<organism evidence="2 3">
    <name type="scientific">Sinanodonta woodiana</name>
    <name type="common">Chinese pond mussel</name>
    <name type="synonym">Anodonta woodiana</name>
    <dbReference type="NCBI Taxonomy" id="1069815"/>
    <lineage>
        <taxon>Eukaryota</taxon>
        <taxon>Metazoa</taxon>
        <taxon>Spiralia</taxon>
        <taxon>Lophotrochozoa</taxon>
        <taxon>Mollusca</taxon>
        <taxon>Bivalvia</taxon>
        <taxon>Autobranchia</taxon>
        <taxon>Heteroconchia</taxon>
        <taxon>Palaeoheterodonta</taxon>
        <taxon>Unionida</taxon>
        <taxon>Unionoidea</taxon>
        <taxon>Unionidae</taxon>
        <taxon>Unioninae</taxon>
        <taxon>Sinanodonta</taxon>
    </lineage>
</organism>
<feature type="transmembrane region" description="Helical" evidence="1">
    <location>
        <begin position="176"/>
        <end position="200"/>
    </location>
</feature>
<dbReference type="AlphaFoldDB" id="A0ABD3VIT0"/>
<keyword evidence="1" id="KW-0472">Membrane</keyword>
<dbReference type="CDD" id="cd12087">
    <property type="entry name" value="TM_EGFR-like"/>
    <property type="match status" value="1"/>
</dbReference>
<keyword evidence="3" id="KW-1185">Reference proteome</keyword>
<reference evidence="2 3" key="1">
    <citation type="submission" date="2024-11" db="EMBL/GenBank/DDBJ databases">
        <title>Chromosome-level genome assembly of the freshwater bivalve Anodonta woodiana.</title>
        <authorList>
            <person name="Chen X."/>
        </authorList>
    </citation>
    <scope>NUCLEOTIDE SEQUENCE [LARGE SCALE GENOMIC DNA]</scope>
    <source>
        <strain evidence="2">MN2024</strain>
        <tissue evidence="2">Gills</tissue>
    </source>
</reference>
<keyword evidence="1" id="KW-1133">Transmembrane helix</keyword>
<dbReference type="EMBL" id="JBJQND010000011">
    <property type="protein sequence ID" value="KAL3860958.1"/>
    <property type="molecule type" value="Genomic_DNA"/>
</dbReference>
<proteinExistence type="predicted"/>
<gene>
    <name evidence="2" type="ORF">ACJMK2_007052</name>
</gene>
<accession>A0ABD3VIT0</accession>
<evidence type="ECO:0000313" key="2">
    <source>
        <dbReference type="EMBL" id="KAL3860958.1"/>
    </source>
</evidence>
<protein>
    <submittedName>
        <fullName evidence="2">Uncharacterized protein</fullName>
    </submittedName>
</protein>
<name>A0ABD3VIT0_SINWO</name>
<sequence length="224" mass="25646">MVIFEIYLYRHRIKEIFLPIPDYSGCPNNWPDYAYGRLISTDLMIYNSNQPVITSNTRDFYAEKGKSDQMYIEFYSGFSQPLVTWYIIKNGTMELLQNSSNFGMYLSTVTVELKYYQKTVRLPGYNASLEVLTIDQELFTSYKVEIDDSFAQPVFETLHLKPSVIMSTYKSPESSVAGIAGGISAGLVIILVVGIVFVLWKRNQHKKQAKHDTDNGVTRDPIEM</sequence>
<evidence type="ECO:0000313" key="3">
    <source>
        <dbReference type="Proteomes" id="UP001634394"/>
    </source>
</evidence>
<comment type="caution">
    <text evidence="2">The sequence shown here is derived from an EMBL/GenBank/DDBJ whole genome shotgun (WGS) entry which is preliminary data.</text>
</comment>